<evidence type="ECO:0008006" key="4">
    <source>
        <dbReference type="Google" id="ProtNLM"/>
    </source>
</evidence>
<dbReference type="Proteomes" id="UP000011115">
    <property type="component" value="Unassembled WGS sequence"/>
</dbReference>
<sequence>MQTVVWIFISTEGSVKLDEISEHSANHQEVRRSGIMSPNGQELDGLSAKDMAKSKVAGRDVPPRHIRAQNFSRDAEKPNKTKAKSKSKEARSSRRIPIDLNLPSWTRGFINVVHAFGAAHDLDNMVKANLTAAAEAENQSQNGNTQGTDP</sequence>
<dbReference type="PaxDb" id="4113-PGSC0003DMT400095764"/>
<name>M1DX06_SOLTU</name>
<accession>M1DX06</accession>
<evidence type="ECO:0000313" key="3">
    <source>
        <dbReference type="Proteomes" id="UP000011115"/>
    </source>
</evidence>
<evidence type="ECO:0000313" key="2">
    <source>
        <dbReference type="EnsemblPlants" id="PGSC0003DMT400095764"/>
    </source>
</evidence>
<dbReference type="InParanoid" id="M1DX06"/>
<feature type="compositionally biased region" description="Basic and acidic residues" evidence="1">
    <location>
        <begin position="50"/>
        <end position="63"/>
    </location>
</feature>
<feature type="compositionally biased region" description="Basic and acidic residues" evidence="1">
    <location>
        <begin position="22"/>
        <end position="32"/>
    </location>
</feature>
<organism evidence="2 3">
    <name type="scientific">Solanum tuberosum</name>
    <name type="common">Potato</name>
    <dbReference type="NCBI Taxonomy" id="4113"/>
    <lineage>
        <taxon>Eukaryota</taxon>
        <taxon>Viridiplantae</taxon>
        <taxon>Streptophyta</taxon>
        <taxon>Embryophyta</taxon>
        <taxon>Tracheophyta</taxon>
        <taxon>Spermatophyta</taxon>
        <taxon>Magnoliopsida</taxon>
        <taxon>eudicotyledons</taxon>
        <taxon>Gunneridae</taxon>
        <taxon>Pentapetalae</taxon>
        <taxon>asterids</taxon>
        <taxon>lamiids</taxon>
        <taxon>Solanales</taxon>
        <taxon>Solanaceae</taxon>
        <taxon>Solanoideae</taxon>
        <taxon>Solaneae</taxon>
        <taxon>Solanum</taxon>
    </lineage>
</organism>
<feature type="region of interest" description="Disordered" evidence="1">
    <location>
        <begin position="22"/>
        <end position="97"/>
    </location>
</feature>
<dbReference type="AlphaFoldDB" id="M1DX06"/>
<dbReference type="Gramene" id="PGSC0003DMT400095764">
    <property type="protein sequence ID" value="PGSC0003DMT400095764"/>
    <property type="gene ID" value="PGSC0003DMG400045335"/>
</dbReference>
<keyword evidence="3" id="KW-1185">Reference proteome</keyword>
<dbReference type="HOGENOM" id="CLU_029307_7_0_1"/>
<protein>
    <recommendedName>
        <fullName evidence="4">Integrase core domain containing protein</fullName>
    </recommendedName>
</protein>
<reference evidence="2" key="2">
    <citation type="submission" date="2015-06" db="UniProtKB">
        <authorList>
            <consortium name="EnsemblPlants"/>
        </authorList>
    </citation>
    <scope>IDENTIFICATION</scope>
    <source>
        <strain evidence="2">DM1-3 516 R44</strain>
    </source>
</reference>
<proteinExistence type="predicted"/>
<reference evidence="3" key="1">
    <citation type="journal article" date="2011" name="Nature">
        <title>Genome sequence and analysis of the tuber crop potato.</title>
        <authorList>
            <consortium name="The Potato Genome Sequencing Consortium"/>
        </authorList>
    </citation>
    <scope>NUCLEOTIDE SEQUENCE [LARGE SCALE GENOMIC DNA]</scope>
    <source>
        <strain evidence="3">cv. DM1-3 516 R44</strain>
    </source>
</reference>
<evidence type="ECO:0000256" key="1">
    <source>
        <dbReference type="SAM" id="MobiDB-lite"/>
    </source>
</evidence>
<dbReference type="EnsemblPlants" id="PGSC0003DMT400095764">
    <property type="protein sequence ID" value="PGSC0003DMT400095764"/>
    <property type="gene ID" value="PGSC0003DMG400045335"/>
</dbReference>